<evidence type="ECO:0000313" key="1">
    <source>
        <dbReference type="EMBL" id="MCM3736444.1"/>
    </source>
</evidence>
<protein>
    <submittedName>
        <fullName evidence="1">Head-tail connector protein</fullName>
    </submittedName>
</protein>
<proteinExistence type="predicted"/>
<sequence length="85" mass="9565">MSDMLEQVKGFLRIDGSEDDINLTLLIDSAKESLKTAGVQENNSALYRLSILIYVALQYDPDSYAKLESTLQTNILKMKYNGEES</sequence>
<evidence type="ECO:0000313" key="2">
    <source>
        <dbReference type="Proteomes" id="UP001202289"/>
    </source>
</evidence>
<keyword evidence="2" id="KW-1185">Reference proteome</keyword>
<accession>A0ACC6A795</accession>
<name>A0ACC6A795_9BACI</name>
<comment type="caution">
    <text evidence="1">The sequence shown here is derived from an EMBL/GenBank/DDBJ whole genome shotgun (WGS) entry which is preliminary data.</text>
</comment>
<organism evidence="1 2">
    <name type="scientific">Bacillus cytotoxicus</name>
    <dbReference type="NCBI Taxonomy" id="580165"/>
    <lineage>
        <taxon>Bacteria</taxon>
        <taxon>Bacillati</taxon>
        <taxon>Bacillota</taxon>
        <taxon>Bacilli</taxon>
        <taxon>Bacillales</taxon>
        <taxon>Bacillaceae</taxon>
        <taxon>Bacillus</taxon>
        <taxon>Bacillus cereus group</taxon>
    </lineage>
</organism>
<reference evidence="1" key="1">
    <citation type="submission" date="2022-05" db="EMBL/GenBank/DDBJ databases">
        <title>Comparative Genomics of Spacecraft Associated Microbes.</title>
        <authorList>
            <person name="Tran M.T."/>
            <person name="Wright A."/>
            <person name="Seuylemezian A."/>
            <person name="Eisen J."/>
            <person name="Coil D."/>
        </authorList>
    </citation>
    <scope>NUCLEOTIDE SEQUENCE</scope>
    <source>
        <strain evidence="1">FAIRING 10M-2.2</strain>
    </source>
</reference>
<gene>
    <name evidence="1" type="ORF">M3215_11570</name>
</gene>
<dbReference type="EMBL" id="JAMBOP010000012">
    <property type="protein sequence ID" value="MCM3736444.1"/>
    <property type="molecule type" value="Genomic_DNA"/>
</dbReference>
<dbReference type="Proteomes" id="UP001202289">
    <property type="component" value="Unassembled WGS sequence"/>
</dbReference>